<reference evidence="7" key="1">
    <citation type="journal article" date="2019" name="Int. J. Syst. Evol. Microbiol.">
        <title>The Global Catalogue of Microorganisms (GCM) 10K type strain sequencing project: providing services to taxonomists for standard genome sequencing and annotation.</title>
        <authorList>
            <consortium name="The Broad Institute Genomics Platform"/>
            <consortium name="The Broad Institute Genome Sequencing Center for Infectious Disease"/>
            <person name="Wu L."/>
            <person name="Ma J."/>
        </authorList>
    </citation>
    <scope>NUCLEOTIDE SEQUENCE [LARGE SCALE GENOMIC DNA]</scope>
    <source>
        <strain evidence="7">JCM 13004</strain>
    </source>
</reference>
<keyword evidence="3" id="KW-0238">DNA-binding</keyword>
<evidence type="ECO:0000256" key="2">
    <source>
        <dbReference type="ARBA" id="ARBA00023015"/>
    </source>
</evidence>
<dbReference type="Gene3D" id="3.40.190.10">
    <property type="entry name" value="Periplasmic binding protein-like II"/>
    <property type="match status" value="2"/>
</dbReference>
<comment type="caution">
    <text evidence="6">The sequence shown here is derived from an EMBL/GenBank/DDBJ whole genome shotgun (WGS) entry which is preliminary data.</text>
</comment>
<sequence>MLSIRGCLSSLPDMPVDLHPRLLRGFVATAEMLHFGRAAASLHIAQQALSRDIRTLEQLLGRRLLTRTTRRVALTAAGEQLLPQARRLLALQEEILAPPPGRPVLVDLNSAVSGEDLTGERILAAARAAAPELELLARYHGGLAAAARELIAGRLDVSFGWFAGLPAAVRERLDQRPVRLERLALMLPTGHPLAGRGAVRLAELADHPVDICAGNPATTEWTAFGERLVAAHGLTAAAALAPPVGVEETARYLTRHGVPMLTTLGGPELPGVVTRALVDPVPLTLVSLVCRAGPGGVAGVGDPGAPDRSGIALLYREAVELGSREGWLTPPSGAWLTAEDRLLLAPRSAAGAA</sequence>
<dbReference type="InterPro" id="IPR036388">
    <property type="entry name" value="WH-like_DNA-bd_sf"/>
</dbReference>
<evidence type="ECO:0000259" key="5">
    <source>
        <dbReference type="PROSITE" id="PS50931"/>
    </source>
</evidence>
<dbReference type="InterPro" id="IPR005119">
    <property type="entry name" value="LysR_subst-bd"/>
</dbReference>
<dbReference type="EMBL" id="BAAALF010000012">
    <property type="protein sequence ID" value="GAA1223522.1"/>
    <property type="molecule type" value="Genomic_DNA"/>
</dbReference>
<keyword evidence="4" id="KW-0804">Transcription</keyword>
<dbReference type="Proteomes" id="UP001500037">
    <property type="component" value="Unassembled WGS sequence"/>
</dbReference>
<keyword evidence="7" id="KW-1185">Reference proteome</keyword>
<evidence type="ECO:0000256" key="1">
    <source>
        <dbReference type="ARBA" id="ARBA00009437"/>
    </source>
</evidence>
<evidence type="ECO:0000313" key="6">
    <source>
        <dbReference type="EMBL" id="GAA1223522.1"/>
    </source>
</evidence>
<evidence type="ECO:0000256" key="3">
    <source>
        <dbReference type="ARBA" id="ARBA00023125"/>
    </source>
</evidence>
<evidence type="ECO:0000313" key="7">
    <source>
        <dbReference type="Proteomes" id="UP001500037"/>
    </source>
</evidence>
<name>A0ABP4GFM8_9ACTN</name>
<dbReference type="PANTHER" id="PTHR30346:SF0">
    <property type="entry name" value="HCA OPERON TRANSCRIPTIONAL ACTIVATOR HCAR"/>
    <property type="match status" value="1"/>
</dbReference>
<dbReference type="PRINTS" id="PR00039">
    <property type="entry name" value="HTHLYSR"/>
</dbReference>
<gene>
    <name evidence="6" type="primary">stgR</name>
    <name evidence="6" type="ORF">GCM10009665_12260</name>
</gene>
<keyword evidence="2" id="KW-0805">Transcription regulation</keyword>
<comment type="similarity">
    <text evidence="1">Belongs to the LysR transcriptional regulatory family.</text>
</comment>
<proteinExistence type="inferred from homology"/>
<dbReference type="SUPFAM" id="SSF46785">
    <property type="entry name" value="Winged helix' DNA-binding domain"/>
    <property type="match status" value="1"/>
</dbReference>
<dbReference type="SUPFAM" id="SSF53850">
    <property type="entry name" value="Periplasmic binding protein-like II"/>
    <property type="match status" value="1"/>
</dbReference>
<dbReference type="Gene3D" id="1.10.10.10">
    <property type="entry name" value="Winged helix-like DNA-binding domain superfamily/Winged helix DNA-binding domain"/>
    <property type="match status" value="1"/>
</dbReference>
<dbReference type="Pfam" id="PF03466">
    <property type="entry name" value="LysR_substrate"/>
    <property type="match status" value="1"/>
</dbReference>
<dbReference type="InterPro" id="IPR036390">
    <property type="entry name" value="WH_DNA-bd_sf"/>
</dbReference>
<organism evidence="6 7">
    <name type="scientific">Kitasatospora nipponensis</name>
    <dbReference type="NCBI Taxonomy" id="258049"/>
    <lineage>
        <taxon>Bacteria</taxon>
        <taxon>Bacillati</taxon>
        <taxon>Actinomycetota</taxon>
        <taxon>Actinomycetes</taxon>
        <taxon>Kitasatosporales</taxon>
        <taxon>Streptomycetaceae</taxon>
        <taxon>Kitasatospora</taxon>
    </lineage>
</organism>
<protein>
    <submittedName>
        <fullName evidence="6">LysR family transcriptional regulator StgR</fullName>
    </submittedName>
</protein>
<evidence type="ECO:0000256" key="4">
    <source>
        <dbReference type="ARBA" id="ARBA00023163"/>
    </source>
</evidence>
<dbReference type="PANTHER" id="PTHR30346">
    <property type="entry name" value="TRANSCRIPTIONAL DUAL REGULATOR HCAR-RELATED"/>
    <property type="match status" value="1"/>
</dbReference>
<dbReference type="InterPro" id="IPR000847">
    <property type="entry name" value="LysR_HTH_N"/>
</dbReference>
<dbReference type="PROSITE" id="PS50931">
    <property type="entry name" value="HTH_LYSR"/>
    <property type="match status" value="1"/>
</dbReference>
<dbReference type="Pfam" id="PF00126">
    <property type="entry name" value="HTH_1"/>
    <property type="match status" value="1"/>
</dbReference>
<feature type="domain" description="HTH lysR-type" evidence="5">
    <location>
        <begin position="18"/>
        <end position="75"/>
    </location>
</feature>
<accession>A0ABP4GFM8</accession>